<evidence type="ECO:0000256" key="1">
    <source>
        <dbReference type="ARBA" id="ARBA00004123"/>
    </source>
</evidence>
<dbReference type="Gene3D" id="3.30.70.2850">
    <property type="match status" value="1"/>
</dbReference>
<proteinExistence type="inferred from homology"/>
<dbReference type="InterPro" id="IPR047107">
    <property type="entry name" value="DNA-dir_RNA_pol1_lsu_C"/>
</dbReference>
<comment type="subunit">
    <text evidence="3">Component of the RNA polymerase I (Pol I) complex consisting of at least 13 subunits.</text>
</comment>
<keyword evidence="10" id="KW-0460">Magnesium</keyword>
<evidence type="ECO:0000313" key="19">
    <source>
        <dbReference type="EMBL" id="CAI4212460.1"/>
    </source>
</evidence>
<dbReference type="Gene3D" id="6.10.250.2940">
    <property type="match status" value="1"/>
</dbReference>
<comment type="similarity">
    <text evidence="2">Belongs to the RNA polymerase beta' chain family.</text>
</comment>
<dbReference type="InterPro" id="IPR045867">
    <property type="entry name" value="DNA-dir_RpoC_beta_prime"/>
</dbReference>
<sequence length="1092" mass="122002">MGRKDVHAYICKFRLLQYGLVQEAASIDTIAEDILGLDDDTQGVTGEADEEGNLSTGLSIRKREQFVKDSLRRVSPAYRKDRYVKIFEKALSSKDLAAMERKNLKAVDAMATLRKHRLNEEYSMHEDPPSSAINDSSGSTDPKNVAEEVQARSLDTAQGQRYLDAMEVRARLTLLFEREQEILGLLYNGRASPKPPVKVSAEMFFLQAILVPPNRYRPEARMGPDRISEAQQNSLYKNILRSSERVVQAHHELREENGSRSKGTRSKNSLTLLHQAWTDLQDSVNCLIDKTKSPVQGLAAQRVEDGIKQKLEKKEGLFRKNMMGKRVNYAARSVISPDPMIDTNEIGVPPVFATRLTYPEPVTSHNVRELAQAVINGAEQWPGASALENEAGQIMNLRWKTAEERESLAHQLLTPSTIEHGGIRNKKVHRHLANGDVVLMNRQPTLHKPSIMGHRVRVLPGEKTIRMHYANCNTYNADFDGDEMNMHFPQNEIARAEALQLADTDHQEWPYLVREDQAYSPAILKPAPLWTGKQVVTTILLNITPQNCGGLWMKGGSKIRGSAWGVAGAEEESVYFSNGESSRLEKLEESEAIGLRVAAGYVGIDDEFPPPTDPVLLSRLEEVMRDDAKQENLDMLVNGSAGDLSSKVTQACLPVGLEKPFPRNHMQSMTVSGAKGSQEYFFHLMAGREGLIDTAVKTSRSGYLQRCIIKGMEGLVVAYDTTVRDSDGALIQFLYGEDGIDITKQEYLENFEFILRNIESQASQLQFGADKNKHLTCNKTQILKQMKSALKHTKRVDAARVVETVGNSDNFGLAKLYKVCLTFFPIKEIQHMYGIDTLKAPIWREQSTKLPNVDDQGAGVLSRIRSKHTNVSYFGYRLSNGPHSTLNVEFTLEYDIETPKLLMVNLVREAVKRSVVHQVQGLEECTFVAKEKINGNETPVIHTSGVNVRAMWQFPDFLDVNRIITNDIATTLEEYGVEACRSNIMGELRGVFQSHNITVDNRHLNLIADHMTRNGGFTPFNRLGLAGNVSPFTKMSFETTVAFLRDALIEGDWDDLTTPSARIVVGQLGRVGTGSFDVLGVAPTSFEMIATN</sequence>
<evidence type="ECO:0000256" key="16">
    <source>
        <dbReference type="ARBA" id="ARBA00074527"/>
    </source>
</evidence>
<dbReference type="FunFam" id="1.10.150.390:FF:000005">
    <property type="entry name" value="DNA-directed RNA polymerase subunit"/>
    <property type="match status" value="1"/>
</dbReference>
<evidence type="ECO:0000259" key="18">
    <source>
        <dbReference type="SMART" id="SM00663"/>
    </source>
</evidence>
<dbReference type="Gene3D" id="1.10.150.390">
    <property type="match status" value="1"/>
</dbReference>
<evidence type="ECO:0000256" key="6">
    <source>
        <dbReference type="ARBA" id="ARBA00022679"/>
    </source>
</evidence>
<dbReference type="InterPro" id="IPR015699">
    <property type="entry name" value="DNA-dir_RNA_pol1_lsu_N"/>
</dbReference>
<feature type="compositionally biased region" description="Polar residues" evidence="17">
    <location>
        <begin position="131"/>
        <end position="142"/>
    </location>
</feature>
<comment type="caution">
    <text evidence="19">The sequence shown here is derived from an EMBL/GenBank/DDBJ whole genome shotgun (WGS) entry which is preliminary data.</text>
</comment>
<gene>
    <name evidence="19" type="ORF">PPNO1_LOCUS2218</name>
</gene>
<organism evidence="19 20">
    <name type="scientific">Parascedosporium putredinis</name>
    <dbReference type="NCBI Taxonomy" id="1442378"/>
    <lineage>
        <taxon>Eukaryota</taxon>
        <taxon>Fungi</taxon>
        <taxon>Dikarya</taxon>
        <taxon>Ascomycota</taxon>
        <taxon>Pezizomycotina</taxon>
        <taxon>Sordariomycetes</taxon>
        <taxon>Hypocreomycetidae</taxon>
        <taxon>Microascales</taxon>
        <taxon>Microascaceae</taxon>
        <taxon>Parascedosporium</taxon>
    </lineage>
</organism>
<evidence type="ECO:0000256" key="13">
    <source>
        <dbReference type="ARBA" id="ARBA00048552"/>
    </source>
</evidence>
<keyword evidence="5" id="KW-0240">DNA-directed RNA polymerase</keyword>
<dbReference type="Proteomes" id="UP000838763">
    <property type="component" value="Unassembled WGS sequence"/>
</dbReference>
<evidence type="ECO:0000256" key="8">
    <source>
        <dbReference type="ARBA" id="ARBA00022723"/>
    </source>
</evidence>
<dbReference type="PANTHER" id="PTHR19376">
    <property type="entry name" value="DNA-DIRECTED RNA POLYMERASE"/>
    <property type="match status" value="1"/>
</dbReference>
<dbReference type="Gene3D" id="2.40.40.20">
    <property type="match status" value="1"/>
</dbReference>
<evidence type="ECO:0000256" key="12">
    <source>
        <dbReference type="ARBA" id="ARBA00023242"/>
    </source>
</evidence>
<dbReference type="InterPro" id="IPR006592">
    <property type="entry name" value="RNA_pol_N"/>
</dbReference>
<keyword evidence="8" id="KW-0479">Metal-binding</keyword>
<dbReference type="Gene3D" id="3.30.1490.180">
    <property type="entry name" value="RNA polymerase ii"/>
    <property type="match status" value="1"/>
</dbReference>
<keyword evidence="12" id="KW-0539">Nucleus</keyword>
<dbReference type="InterPro" id="IPR007081">
    <property type="entry name" value="RNA_pol_Rpb1_5"/>
</dbReference>
<evidence type="ECO:0000256" key="10">
    <source>
        <dbReference type="ARBA" id="ARBA00022842"/>
    </source>
</evidence>
<evidence type="ECO:0000256" key="4">
    <source>
        <dbReference type="ARBA" id="ARBA00012418"/>
    </source>
</evidence>
<dbReference type="EMBL" id="CALLCH030000005">
    <property type="protein sequence ID" value="CAI4212460.1"/>
    <property type="molecule type" value="Genomic_DNA"/>
</dbReference>
<keyword evidence="7" id="KW-0548">Nucleotidyltransferase</keyword>
<comment type="function">
    <text evidence="14">DNA-dependent RNA polymerase catalyzes the transcription of DNA into RNA using the four ribonucleoside triphosphates as substrates. Largest and catalytic core component of RNA polymerase I which synthesizes ribosomal RNA precursors. Forms the polymerase active center together with the second largest subunit. A single stranded DNA template strand of the promoter is positioned within the central active site cleft of Pol I. A bridging helix emanates from RPA1 and crosses the cleft near the catalytic site and is thought to promote translocation of Pol I by acting as a ratchet that moves the RNA-DNA hybrid through the active site by switching from straight to bent conformations at each step of nucleotide addition.</text>
</comment>
<dbReference type="SUPFAM" id="SSF64484">
    <property type="entry name" value="beta and beta-prime subunits of DNA dependent RNA-polymerase"/>
    <property type="match status" value="1"/>
</dbReference>
<evidence type="ECO:0000256" key="5">
    <source>
        <dbReference type="ARBA" id="ARBA00022478"/>
    </source>
</evidence>
<evidence type="ECO:0000256" key="7">
    <source>
        <dbReference type="ARBA" id="ARBA00022695"/>
    </source>
</evidence>
<keyword evidence="20" id="KW-1185">Reference proteome</keyword>
<dbReference type="GO" id="GO:0046872">
    <property type="term" value="F:metal ion binding"/>
    <property type="evidence" value="ECO:0007669"/>
    <property type="project" value="UniProtKB-KW"/>
</dbReference>
<dbReference type="FunFam" id="3.30.1490.180:FF:000003">
    <property type="entry name" value="DNA-directed RNA polymerase subunit"/>
    <property type="match status" value="1"/>
</dbReference>
<comment type="catalytic activity">
    <reaction evidence="13">
        <text>RNA(n) + a ribonucleoside 5'-triphosphate = RNA(n+1) + diphosphate</text>
        <dbReference type="Rhea" id="RHEA:21248"/>
        <dbReference type="Rhea" id="RHEA-COMP:14527"/>
        <dbReference type="Rhea" id="RHEA-COMP:17342"/>
        <dbReference type="ChEBI" id="CHEBI:33019"/>
        <dbReference type="ChEBI" id="CHEBI:61557"/>
        <dbReference type="ChEBI" id="CHEBI:140395"/>
        <dbReference type="EC" id="2.7.7.6"/>
    </reaction>
</comment>
<protein>
    <recommendedName>
        <fullName evidence="15">DNA-directed RNA polymerase I subunit RPA1</fullName>
        <ecNumber evidence="4">2.7.7.6</ecNumber>
    </recommendedName>
    <alternativeName>
        <fullName evidence="16">DNA-directed RNA polymerase I subunit rpa1</fullName>
    </alternativeName>
</protein>
<evidence type="ECO:0000256" key="2">
    <source>
        <dbReference type="ARBA" id="ARBA00006460"/>
    </source>
</evidence>
<dbReference type="Pfam" id="PF04998">
    <property type="entry name" value="RNA_pol_Rpb1_5"/>
    <property type="match status" value="1"/>
</dbReference>
<dbReference type="GO" id="GO:0003677">
    <property type="term" value="F:DNA binding"/>
    <property type="evidence" value="ECO:0007669"/>
    <property type="project" value="InterPro"/>
</dbReference>
<evidence type="ECO:0000256" key="11">
    <source>
        <dbReference type="ARBA" id="ARBA00023163"/>
    </source>
</evidence>
<dbReference type="GO" id="GO:0006351">
    <property type="term" value="P:DNA-templated transcription"/>
    <property type="evidence" value="ECO:0007669"/>
    <property type="project" value="InterPro"/>
</dbReference>
<dbReference type="GO" id="GO:0003899">
    <property type="term" value="F:DNA-directed RNA polymerase activity"/>
    <property type="evidence" value="ECO:0007669"/>
    <property type="project" value="UniProtKB-EC"/>
</dbReference>
<dbReference type="PANTHER" id="PTHR19376:SF11">
    <property type="entry name" value="DNA-DIRECTED RNA POLYMERASE I SUBUNIT RPA1"/>
    <property type="match status" value="1"/>
</dbReference>
<comment type="subcellular location">
    <subcellularLocation>
        <location evidence="1">Nucleus</location>
    </subcellularLocation>
</comment>
<dbReference type="Gene3D" id="6.20.50.80">
    <property type="match status" value="1"/>
</dbReference>
<evidence type="ECO:0000256" key="15">
    <source>
        <dbReference type="ARBA" id="ARBA00074245"/>
    </source>
</evidence>
<keyword evidence="6" id="KW-0808">Transferase</keyword>
<dbReference type="EC" id="2.7.7.6" evidence="4"/>
<name>A0A9P1M999_9PEZI</name>
<evidence type="ECO:0000313" key="20">
    <source>
        <dbReference type="Proteomes" id="UP000838763"/>
    </source>
</evidence>
<keyword evidence="9" id="KW-0862">Zinc</keyword>
<dbReference type="GO" id="GO:0005736">
    <property type="term" value="C:RNA polymerase I complex"/>
    <property type="evidence" value="ECO:0007669"/>
    <property type="project" value="TreeGrafter"/>
</dbReference>
<dbReference type="Pfam" id="PF00623">
    <property type="entry name" value="RNA_pol_Rpb1_2"/>
    <property type="match status" value="1"/>
</dbReference>
<dbReference type="AlphaFoldDB" id="A0A9P1M999"/>
<dbReference type="InterPro" id="IPR000722">
    <property type="entry name" value="RNA_pol_asu"/>
</dbReference>
<dbReference type="CDD" id="cd01435">
    <property type="entry name" value="RNAP_I_RPA1_N"/>
    <property type="match status" value="1"/>
</dbReference>
<evidence type="ECO:0000256" key="9">
    <source>
        <dbReference type="ARBA" id="ARBA00022833"/>
    </source>
</evidence>
<feature type="domain" description="RNA polymerase N-terminal" evidence="18">
    <location>
        <begin position="202"/>
        <end position="542"/>
    </location>
</feature>
<dbReference type="CDD" id="cd02735">
    <property type="entry name" value="RNAP_I_Rpa1_C"/>
    <property type="match status" value="1"/>
</dbReference>
<evidence type="ECO:0000256" key="3">
    <source>
        <dbReference type="ARBA" id="ARBA00011251"/>
    </source>
</evidence>
<dbReference type="OrthoDB" id="270392at2759"/>
<dbReference type="SMART" id="SM00663">
    <property type="entry name" value="RPOLA_N"/>
    <property type="match status" value="1"/>
</dbReference>
<evidence type="ECO:0000256" key="14">
    <source>
        <dbReference type="ARBA" id="ARBA00053996"/>
    </source>
</evidence>
<feature type="region of interest" description="Disordered" evidence="17">
    <location>
        <begin position="120"/>
        <end position="144"/>
    </location>
</feature>
<evidence type="ECO:0000256" key="17">
    <source>
        <dbReference type="SAM" id="MobiDB-lite"/>
    </source>
</evidence>
<reference evidence="19" key="1">
    <citation type="submission" date="2022-11" db="EMBL/GenBank/DDBJ databases">
        <authorList>
            <person name="Scott C."/>
            <person name="Bruce N."/>
        </authorList>
    </citation>
    <scope>NUCLEOTIDE SEQUENCE</scope>
</reference>
<accession>A0A9P1M999</accession>
<keyword evidence="11" id="KW-0804">Transcription</keyword>
<dbReference type="FunFam" id="2.40.40.20:FF:000019">
    <property type="entry name" value="DNA-directed RNA polymerase II subunit RPB1"/>
    <property type="match status" value="1"/>
</dbReference>